<comment type="caution">
    <text evidence="4">The sequence shown here is derived from an EMBL/GenBank/DDBJ whole genome shotgun (WGS) entry which is preliminary data.</text>
</comment>
<keyword evidence="5" id="KW-1185">Reference proteome</keyword>
<keyword evidence="4" id="KW-0378">Hydrolase</keyword>
<evidence type="ECO:0000256" key="2">
    <source>
        <dbReference type="SAM" id="Phobius"/>
    </source>
</evidence>
<gene>
    <name evidence="4" type="ORF">JHK62_05160</name>
</gene>
<keyword evidence="2" id="KW-1133">Transmembrane helix</keyword>
<feature type="transmembrane region" description="Helical" evidence="2">
    <location>
        <begin position="7"/>
        <end position="25"/>
    </location>
</feature>
<dbReference type="InterPro" id="IPR052710">
    <property type="entry name" value="CAAX_protease"/>
</dbReference>
<feature type="domain" description="CAAX prenyl protease 2/Lysostaphin resistance protein A-like" evidence="3">
    <location>
        <begin position="106"/>
        <end position="192"/>
    </location>
</feature>
<dbReference type="Pfam" id="PF02517">
    <property type="entry name" value="Rce1-like"/>
    <property type="match status" value="1"/>
</dbReference>
<dbReference type="EMBL" id="JAENBO010000003">
    <property type="protein sequence ID" value="MBJ8326058.1"/>
    <property type="molecule type" value="Genomic_DNA"/>
</dbReference>
<dbReference type="RefSeq" id="WP_199575701.1">
    <property type="nucleotide sequence ID" value="NZ_JAENBO010000003.1"/>
</dbReference>
<organism evidence="4 5">
    <name type="scientific">Streptococcus pacificus</name>
    <dbReference type="NCBI Taxonomy" id="2740577"/>
    <lineage>
        <taxon>Bacteria</taxon>
        <taxon>Bacillati</taxon>
        <taxon>Bacillota</taxon>
        <taxon>Bacilli</taxon>
        <taxon>Lactobacillales</taxon>
        <taxon>Streptococcaceae</taxon>
        <taxon>Streptococcus</taxon>
    </lineage>
</organism>
<feature type="transmembrane region" description="Helical" evidence="2">
    <location>
        <begin position="31"/>
        <end position="50"/>
    </location>
</feature>
<keyword evidence="4" id="KW-0645">Protease</keyword>
<reference evidence="4 5" key="1">
    <citation type="journal article" date="2021" name="Int. J. Syst. Evol. Microbiol.">
        <title>Streptococcus vicugnae sp. nov., isolated from faeces of alpacas (Vicugna pacos) and cattle (Bos taurus), Streptococcus zalophi sp. nov., and Streptococcus pacificus sp. nov., isolated from respiratory tract of California sea lions (Zalophus californianus).</title>
        <authorList>
            <person name="Volokhov D.V."/>
            <person name="Zagorodnyaya T.A."/>
            <person name="Shen Z."/>
            <person name="Blom J."/>
            <person name="Furtak V.A."/>
            <person name="Eisenberg T."/>
            <person name="Fan P."/>
            <person name="Jeong K.C."/>
            <person name="Gao Y."/>
            <person name="Zhang S."/>
            <person name="Amselle M."/>
        </authorList>
    </citation>
    <scope>NUCLEOTIDE SEQUENCE [LARGE SCALE GENOMIC DNA]</scope>
    <source>
        <strain evidence="4 5">CSL7591</strain>
    </source>
</reference>
<feature type="transmembrane region" description="Helical" evidence="2">
    <location>
        <begin position="132"/>
        <end position="151"/>
    </location>
</feature>
<evidence type="ECO:0000256" key="1">
    <source>
        <dbReference type="ARBA" id="ARBA00009067"/>
    </source>
</evidence>
<feature type="transmembrane region" description="Helical" evidence="2">
    <location>
        <begin position="70"/>
        <end position="89"/>
    </location>
</feature>
<proteinExistence type="inferred from homology"/>
<name>A0ABS0ZK23_9STRE</name>
<evidence type="ECO:0000313" key="4">
    <source>
        <dbReference type="EMBL" id="MBJ8326058.1"/>
    </source>
</evidence>
<dbReference type="InterPro" id="IPR003675">
    <property type="entry name" value="Rce1/LyrA-like_dom"/>
</dbReference>
<protein>
    <submittedName>
        <fullName evidence="4">CPBP family intramembrane metalloprotease</fullName>
    </submittedName>
</protein>
<comment type="similarity">
    <text evidence="1">Belongs to the UPF0177 family.</text>
</comment>
<evidence type="ECO:0000313" key="5">
    <source>
        <dbReference type="Proteomes" id="UP000653045"/>
    </source>
</evidence>
<sequence>MFKKIKYFFIGMMLPVISGALNYNLNMRSKNELLVIIINLLLLTLFIWFIKKENVVSLGFLTKKQFFQWLFFLGLSIALLFIYTSIFDVTSNNSDYLYEKITKGLSLSFIVTVSVLGPIQEELTFRGLIQEGVFKNSWLGIILTTCVFALLHEPTNIVSFIYYALSASIFALSLKSSKNLLVPILCHMGYNSFITLYVLLF</sequence>
<dbReference type="Proteomes" id="UP000653045">
    <property type="component" value="Unassembled WGS sequence"/>
</dbReference>
<feature type="transmembrane region" description="Helical" evidence="2">
    <location>
        <begin position="157"/>
        <end position="174"/>
    </location>
</feature>
<dbReference type="PANTHER" id="PTHR36435:SF1">
    <property type="entry name" value="CAAX AMINO TERMINAL PROTEASE FAMILY PROTEIN"/>
    <property type="match status" value="1"/>
</dbReference>
<dbReference type="PANTHER" id="PTHR36435">
    <property type="entry name" value="SLR1288 PROTEIN"/>
    <property type="match status" value="1"/>
</dbReference>
<keyword evidence="2" id="KW-0472">Membrane</keyword>
<keyword evidence="4" id="KW-0482">Metalloprotease</keyword>
<dbReference type="GO" id="GO:0008237">
    <property type="term" value="F:metallopeptidase activity"/>
    <property type="evidence" value="ECO:0007669"/>
    <property type="project" value="UniProtKB-KW"/>
</dbReference>
<evidence type="ECO:0000259" key="3">
    <source>
        <dbReference type="Pfam" id="PF02517"/>
    </source>
</evidence>
<accession>A0ABS0ZK23</accession>
<feature type="transmembrane region" description="Helical" evidence="2">
    <location>
        <begin position="181"/>
        <end position="200"/>
    </location>
</feature>
<keyword evidence="2" id="KW-0812">Transmembrane</keyword>